<dbReference type="Gene3D" id="3.80.10.10">
    <property type="entry name" value="Ribonuclease Inhibitor"/>
    <property type="match status" value="1"/>
</dbReference>
<comment type="similarity">
    <text evidence="2">Belongs to the protein kinase superfamily. Ser/Thr protein kinase family.</text>
</comment>
<evidence type="ECO:0000256" key="8">
    <source>
        <dbReference type="ARBA" id="ARBA00022729"/>
    </source>
</evidence>
<evidence type="ECO:0000259" key="21">
    <source>
        <dbReference type="PROSITE" id="PS50011"/>
    </source>
</evidence>
<keyword evidence="14 20" id="KW-0472">Membrane</keyword>
<dbReference type="FunFam" id="3.30.200.20:FF:000307">
    <property type="entry name" value="pollen receptor-like kinase 1"/>
    <property type="match status" value="1"/>
</dbReference>
<gene>
    <name evidence="22" type="ORF">Scep_023105</name>
</gene>
<dbReference type="InterPro" id="IPR000719">
    <property type="entry name" value="Prot_kinase_dom"/>
</dbReference>
<accession>A0AAP0HX93</accession>
<evidence type="ECO:0000256" key="15">
    <source>
        <dbReference type="ARBA" id="ARBA00023170"/>
    </source>
</evidence>
<dbReference type="GO" id="GO:0004674">
    <property type="term" value="F:protein serine/threonine kinase activity"/>
    <property type="evidence" value="ECO:0007669"/>
    <property type="project" value="UniProtKB-EC"/>
</dbReference>
<evidence type="ECO:0000256" key="13">
    <source>
        <dbReference type="ARBA" id="ARBA00022989"/>
    </source>
</evidence>
<dbReference type="Pfam" id="PF07714">
    <property type="entry name" value="PK_Tyr_Ser-Thr"/>
    <property type="match status" value="1"/>
</dbReference>
<keyword evidence="9" id="KW-0677">Repeat</keyword>
<proteinExistence type="inferred from homology"/>
<dbReference type="InterPro" id="IPR032675">
    <property type="entry name" value="LRR_dom_sf"/>
</dbReference>
<dbReference type="PANTHER" id="PTHR48007:SF64">
    <property type="entry name" value="POLLEN RECEPTOR-LIKE KINASE 1"/>
    <property type="match status" value="1"/>
</dbReference>
<name>A0AAP0HX93_9MAGN</name>
<comment type="catalytic activity">
    <reaction evidence="18">
        <text>L-seryl-[protein] + ATP = O-phospho-L-seryl-[protein] + ADP + H(+)</text>
        <dbReference type="Rhea" id="RHEA:17989"/>
        <dbReference type="Rhea" id="RHEA-COMP:9863"/>
        <dbReference type="Rhea" id="RHEA-COMP:11604"/>
        <dbReference type="ChEBI" id="CHEBI:15378"/>
        <dbReference type="ChEBI" id="CHEBI:29999"/>
        <dbReference type="ChEBI" id="CHEBI:30616"/>
        <dbReference type="ChEBI" id="CHEBI:83421"/>
        <dbReference type="ChEBI" id="CHEBI:456216"/>
        <dbReference type="EC" id="2.7.11.1"/>
    </reaction>
</comment>
<evidence type="ECO:0000256" key="7">
    <source>
        <dbReference type="ARBA" id="ARBA00022692"/>
    </source>
</evidence>
<evidence type="ECO:0000256" key="6">
    <source>
        <dbReference type="ARBA" id="ARBA00022679"/>
    </source>
</evidence>
<evidence type="ECO:0000256" key="4">
    <source>
        <dbReference type="ARBA" id="ARBA00022553"/>
    </source>
</evidence>
<dbReference type="GO" id="GO:0005524">
    <property type="term" value="F:ATP binding"/>
    <property type="evidence" value="ECO:0007669"/>
    <property type="project" value="UniProtKB-KW"/>
</dbReference>
<dbReference type="Gene3D" id="3.30.200.20">
    <property type="entry name" value="Phosphorylase Kinase, domain 1"/>
    <property type="match status" value="1"/>
</dbReference>
<dbReference type="InterPro" id="IPR001245">
    <property type="entry name" value="Ser-Thr/Tyr_kinase_cat_dom"/>
</dbReference>
<dbReference type="InterPro" id="IPR046959">
    <property type="entry name" value="PRK1-6/SRF4-like"/>
</dbReference>
<keyword evidence="12" id="KW-0067">ATP-binding</keyword>
<dbReference type="Pfam" id="PF08263">
    <property type="entry name" value="LRRNT_2"/>
    <property type="match status" value="1"/>
</dbReference>
<comment type="catalytic activity">
    <reaction evidence="17">
        <text>L-threonyl-[protein] + ATP = O-phospho-L-threonyl-[protein] + ADP + H(+)</text>
        <dbReference type="Rhea" id="RHEA:46608"/>
        <dbReference type="Rhea" id="RHEA-COMP:11060"/>
        <dbReference type="Rhea" id="RHEA-COMP:11605"/>
        <dbReference type="ChEBI" id="CHEBI:15378"/>
        <dbReference type="ChEBI" id="CHEBI:30013"/>
        <dbReference type="ChEBI" id="CHEBI:30616"/>
        <dbReference type="ChEBI" id="CHEBI:61977"/>
        <dbReference type="ChEBI" id="CHEBI:456216"/>
        <dbReference type="EC" id="2.7.11.1"/>
    </reaction>
</comment>
<dbReference type="PANTHER" id="PTHR48007">
    <property type="entry name" value="LEUCINE-RICH REPEAT RECEPTOR-LIKE PROTEIN KINASE PXC1"/>
    <property type="match status" value="1"/>
</dbReference>
<dbReference type="Gene3D" id="1.10.510.10">
    <property type="entry name" value="Transferase(Phosphotransferase) domain 1"/>
    <property type="match status" value="1"/>
</dbReference>
<keyword evidence="15" id="KW-0675">Receptor</keyword>
<evidence type="ECO:0000256" key="11">
    <source>
        <dbReference type="ARBA" id="ARBA00022777"/>
    </source>
</evidence>
<feature type="transmembrane region" description="Helical" evidence="20">
    <location>
        <begin position="249"/>
        <end position="272"/>
    </location>
</feature>
<evidence type="ECO:0000256" key="17">
    <source>
        <dbReference type="ARBA" id="ARBA00047899"/>
    </source>
</evidence>
<dbReference type="EMBL" id="JBBNAG010000010">
    <property type="protein sequence ID" value="KAK9099675.1"/>
    <property type="molecule type" value="Genomic_DNA"/>
</dbReference>
<evidence type="ECO:0000256" key="1">
    <source>
        <dbReference type="ARBA" id="ARBA00004167"/>
    </source>
</evidence>
<keyword evidence="23" id="KW-1185">Reference proteome</keyword>
<feature type="region of interest" description="Disordered" evidence="19">
    <location>
        <begin position="282"/>
        <end position="310"/>
    </location>
</feature>
<dbReference type="EC" id="2.7.11.1" evidence="3"/>
<dbReference type="FunFam" id="1.10.510.10:FF:000480">
    <property type="entry name" value="Pollen receptor-like kinase 1"/>
    <property type="match status" value="1"/>
</dbReference>
<keyword evidence="11" id="KW-0418">Kinase</keyword>
<keyword evidence="13 20" id="KW-1133">Transmembrane helix</keyword>
<organism evidence="22 23">
    <name type="scientific">Stephania cephalantha</name>
    <dbReference type="NCBI Taxonomy" id="152367"/>
    <lineage>
        <taxon>Eukaryota</taxon>
        <taxon>Viridiplantae</taxon>
        <taxon>Streptophyta</taxon>
        <taxon>Embryophyta</taxon>
        <taxon>Tracheophyta</taxon>
        <taxon>Spermatophyta</taxon>
        <taxon>Magnoliopsida</taxon>
        <taxon>Ranunculales</taxon>
        <taxon>Menispermaceae</taxon>
        <taxon>Menispermoideae</taxon>
        <taxon>Cissampelideae</taxon>
        <taxon>Stephania</taxon>
    </lineage>
</organism>
<reference evidence="22 23" key="1">
    <citation type="submission" date="2024-01" db="EMBL/GenBank/DDBJ databases">
        <title>Genome assemblies of Stephania.</title>
        <authorList>
            <person name="Yang L."/>
        </authorList>
    </citation>
    <scope>NUCLEOTIDE SEQUENCE [LARGE SCALE GENOMIC DNA]</scope>
    <source>
        <strain evidence="22">JXDWG</strain>
        <tissue evidence="22">Leaf</tissue>
    </source>
</reference>
<evidence type="ECO:0000256" key="12">
    <source>
        <dbReference type="ARBA" id="ARBA00022840"/>
    </source>
</evidence>
<keyword evidence="6" id="KW-0808">Transferase</keyword>
<keyword evidence="8" id="KW-0732">Signal</keyword>
<dbReference type="AlphaFoldDB" id="A0AAP0HX93"/>
<keyword evidence="16" id="KW-0325">Glycoprotein</keyword>
<keyword evidence="7 20" id="KW-0812">Transmembrane</keyword>
<evidence type="ECO:0000256" key="5">
    <source>
        <dbReference type="ARBA" id="ARBA00022614"/>
    </source>
</evidence>
<dbReference type="InterPro" id="IPR011009">
    <property type="entry name" value="Kinase-like_dom_sf"/>
</dbReference>
<evidence type="ECO:0000256" key="19">
    <source>
        <dbReference type="SAM" id="MobiDB-lite"/>
    </source>
</evidence>
<evidence type="ECO:0000256" key="20">
    <source>
        <dbReference type="SAM" id="Phobius"/>
    </source>
</evidence>
<evidence type="ECO:0000256" key="3">
    <source>
        <dbReference type="ARBA" id="ARBA00012513"/>
    </source>
</evidence>
<evidence type="ECO:0000256" key="14">
    <source>
        <dbReference type="ARBA" id="ARBA00023136"/>
    </source>
</evidence>
<evidence type="ECO:0000256" key="10">
    <source>
        <dbReference type="ARBA" id="ARBA00022741"/>
    </source>
</evidence>
<keyword evidence="5" id="KW-0433">Leucine-rich repeat</keyword>
<evidence type="ECO:0000313" key="22">
    <source>
        <dbReference type="EMBL" id="KAK9099675.1"/>
    </source>
</evidence>
<evidence type="ECO:0000256" key="9">
    <source>
        <dbReference type="ARBA" id="ARBA00022737"/>
    </source>
</evidence>
<comment type="caution">
    <text evidence="22">The sequence shown here is derived from an EMBL/GenBank/DDBJ whole genome shotgun (WGS) entry which is preliminary data.</text>
</comment>
<comment type="subcellular location">
    <subcellularLocation>
        <location evidence="1">Membrane</location>
        <topology evidence="1">Single-pass membrane protein</topology>
    </subcellularLocation>
</comment>
<evidence type="ECO:0000313" key="23">
    <source>
        <dbReference type="Proteomes" id="UP001419268"/>
    </source>
</evidence>
<dbReference type="SUPFAM" id="SSF56112">
    <property type="entry name" value="Protein kinase-like (PK-like)"/>
    <property type="match status" value="1"/>
</dbReference>
<keyword evidence="10" id="KW-0547">Nucleotide-binding</keyword>
<dbReference type="PROSITE" id="PS50011">
    <property type="entry name" value="PROTEIN_KINASE_DOM"/>
    <property type="match status" value="1"/>
</dbReference>
<dbReference type="GO" id="GO:0016020">
    <property type="term" value="C:membrane"/>
    <property type="evidence" value="ECO:0007669"/>
    <property type="project" value="UniProtKB-SubCell"/>
</dbReference>
<dbReference type="Proteomes" id="UP001419268">
    <property type="component" value="Unassembled WGS sequence"/>
</dbReference>
<feature type="domain" description="Protein kinase" evidence="21">
    <location>
        <begin position="335"/>
        <end position="614"/>
    </location>
</feature>
<dbReference type="SUPFAM" id="SSF52058">
    <property type="entry name" value="L domain-like"/>
    <property type="match status" value="1"/>
</dbReference>
<protein>
    <recommendedName>
        <fullName evidence="3">non-specific serine/threonine protein kinase</fullName>
        <ecNumber evidence="3">2.7.11.1</ecNumber>
    </recommendedName>
</protein>
<dbReference type="InterPro" id="IPR013210">
    <property type="entry name" value="LRR_N_plant-typ"/>
</dbReference>
<dbReference type="FunFam" id="3.80.10.10:FF:000041">
    <property type="entry name" value="LRR receptor-like serine/threonine-protein kinase ERECTA"/>
    <property type="match status" value="1"/>
</dbReference>
<sequence length="649" mass="72555">MPPHDPPWPPLHNAFIFTTTLLISLCLPLCFASETDILVKFRDSLTNAAALNVWNTSTNPCTGDEPNWAFVRCNQDHIWGLQLENMSLGGVIDVDTLTGLASLRTLSFMNNSFEGPIPDVKKLFGLKAFYLSKNRFSGEIPDDAFDGIDWLKKVHLADNRFTGRIPSSLIRLPRLLEVRLENNQFEGSIPDFQQKDLRKVNVSKNQLEGPVPKSLSKMGPSAFLGNKKLCGEPLDPCDSTKKPSKPSKLVIAIIVIVAVLLLIVIAAIVVIIRRRNQPAQLGRSTSANKLKAASGGGEAEHAAAAHSGPAKKPDLGKLVFIREDVERFDLPDLLRASAEVLGSATFGSSYKAALLSGPVMVVKRYKQMNNVGREEFQEHMRRLGRLRHPNLLSLVAYYYRKEEKLLVSEFVENGSLAFHLHGNRSPERPGLDWSTRLKIIKGVAKGLAYLYNELPSLTIPHGHLKSSNVLLNESFEPLLTDYCLVPVVSKDHATKLMVAFKSPEFIQHNRATKKTDVWSLGILILEMLTGKFPENYLTQGNIKTGGHEPEDLSKWVNSMVREEWTGEVFDKDLIRTRNGEGEMLKLLKIGLQCSEEDVEKRWDLKEAVEKIAEVKERNTDYESSFASEGDVYSSRAMTTEDEFSFSMNN</sequence>
<keyword evidence="4" id="KW-0597">Phosphoprotein</keyword>
<evidence type="ECO:0000256" key="18">
    <source>
        <dbReference type="ARBA" id="ARBA00048679"/>
    </source>
</evidence>
<evidence type="ECO:0000256" key="2">
    <source>
        <dbReference type="ARBA" id="ARBA00008684"/>
    </source>
</evidence>
<feature type="transmembrane region" description="Helical" evidence="20">
    <location>
        <begin position="12"/>
        <end position="32"/>
    </location>
</feature>
<evidence type="ECO:0000256" key="16">
    <source>
        <dbReference type="ARBA" id="ARBA00023180"/>
    </source>
</evidence>